<dbReference type="EMBL" id="CQAZ01000019">
    <property type="protein sequence ID" value="CNH86254.1"/>
    <property type="molecule type" value="Genomic_DNA"/>
</dbReference>
<protein>
    <submittedName>
        <fullName evidence="1">Uncharacterized protein</fullName>
    </submittedName>
</protein>
<evidence type="ECO:0000313" key="4">
    <source>
        <dbReference type="Proteomes" id="UP000045840"/>
    </source>
</evidence>
<reference evidence="1" key="2">
    <citation type="submission" date="2015-03" db="EMBL/GenBank/DDBJ databases">
        <authorList>
            <person name="Murphy D."/>
        </authorList>
    </citation>
    <scope>NUCLEOTIDE SEQUENCE [LARGE SCALE GENOMIC DNA]</scope>
    <source>
        <strain evidence="1">A125KOH2</strain>
    </source>
</reference>
<dbReference type="AlphaFoldDB" id="A0A0T9PXE1"/>
<reference evidence="2 3" key="3">
    <citation type="submission" date="2015-03" db="EMBL/GenBank/DDBJ databases">
        <authorList>
            <consortium name="Pathogen Informatics"/>
            <person name="Murphy D."/>
        </authorList>
    </citation>
    <scope>NUCLEOTIDE SEQUENCE [LARGE SCALE GENOMIC DNA]</scope>
    <source>
        <strain evidence="3">type strain: CIP110230</strain>
        <strain evidence="2">Type strain: CIP110230</strain>
    </source>
</reference>
<evidence type="ECO:0000313" key="2">
    <source>
        <dbReference type="EMBL" id="CRY63535.1"/>
    </source>
</evidence>
<dbReference type="STRING" id="1288385.ERS137968_00280"/>
<name>A0A0T9PXE1_9GAMM</name>
<organism evidence="1 4">
    <name type="scientific">Yersinia pekkanenii</name>
    <dbReference type="NCBI Taxonomy" id="1288385"/>
    <lineage>
        <taxon>Bacteria</taxon>
        <taxon>Pseudomonadati</taxon>
        <taxon>Pseudomonadota</taxon>
        <taxon>Gammaproteobacteria</taxon>
        <taxon>Enterobacterales</taxon>
        <taxon>Yersiniaceae</taxon>
        <taxon>Yersinia</taxon>
    </lineage>
</organism>
<proteinExistence type="predicted"/>
<reference evidence="4" key="1">
    <citation type="submission" date="2015-03" db="EMBL/GenBank/DDBJ databases">
        <authorList>
            <consortium name="Pathogen Informatics"/>
        </authorList>
    </citation>
    <scope>NUCLEOTIDE SEQUENCE [LARGE SCALE GENOMIC DNA]</scope>
    <source>
        <strain evidence="4">A125KOH2</strain>
    </source>
</reference>
<evidence type="ECO:0000313" key="3">
    <source>
        <dbReference type="Proteomes" id="UP000044625"/>
    </source>
</evidence>
<dbReference type="Proteomes" id="UP000044625">
    <property type="component" value="Unassembled WGS sequence"/>
</dbReference>
<gene>
    <name evidence="1" type="ORF">ERS008529_02313</name>
    <name evidence="2" type="ORF">ERS137968_00280</name>
</gene>
<keyword evidence="3" id="KW-1185">Reference proteome</keyword>
<dbReference type="OrthoDB" id="7063890at2"/>
<sequence>MFNYSDYEFLKNDMKIVVDSIELKFEESPFKYFKSMAADTISKSIDIIRKERYNGGNNSKEAINSLYGNLIKSFKNNEVKEVFDTLRLSFLRYSSGGLQDLYIYQENEDWHPKMVLTEVMKPNGNDTLDEILTIYRGCDITEYENRSFGQAWTTSLEIAKAFAHTHYSDKKWFNDKKRVVLEATYRREHVLFSQQSREFEVVIDTKKLGCVRKHMYHNLMKL</sequence>
<accession>A0A0T9PXE1</accession>
<dbReference type="Proteomes" id="UP000045840">
    <property type="component" value="Unassembled WGS sequence"/>
</dbReference>
<evidence type="ECO:0000313" key="1">
    <source>
        <dbReference type="EMBL" id="CNH86254.1"/>
    </source>
</evidence>
<dbReference type="RefSeq" id="WP_049613342.1">
    <property type="nucleotide sequence ID" value="NZ_CAWMMU010000001.1"/>
</dbReference>
<dbReference type="EMBL" id="CWJL01000001">
    <property type="protein sequence ID" value="CRY63535.1"/>
    <property type="molecule type" value="Genomic_DNA"/>
</dbReference>